<evidence type="ECO:0000313" key="6">
    <source>
        <dbReference type="Proteomes" id="UP000515369"/>
    </source>
</evidence>
<dbReference type="Proteomes" id="UP000515369">
    <property type="component" value="Chromosome"/>
</dbReference>
<dbReference type="RefSeq" id="WP_182462286.1">
    <property type="nucleotide sequence ID" value="NZ_CP059732.1"/>
</dbReference>
<name>A0A7G5H1E4_9BACT</name>
<organism evidence="5 6">
    <name type="scientific">Spirosoma foliorum</name>
    <dbReference type="NCBI Taxonomy" id="2710596"/>
    <lineage>
        <taxon>Bacteria</taxon>
        <taxon>Pseudomonadati</taxon>
        <taxon>Bacteroidota</taxon>
        <taxon>Cytophagia</taxon>
        <taxon>Cytophagales</taxon>
        <taxon>Cytophagaceae</taxon>
        <taxon>Spirosoma</taxon>
    </lineage>
</organism>
<keyword evidence="6" id="KW-1185">Reference proteome</keyword>
<dbReference type="InterPro" id="IPR036390">
    <property type="entry name" value="WH_DNA-bd_sf"/>
</dbReference>
<dbReference type="AlphaFoldDB" id="A0A7G5H1E4"/>
<dbReference type="Pfam" id="PF01638">
    <property type="entry name" value="HxlR"/>
    <property type="match status" value="1"/>
</dbReference>
<proteinExistence type="predicted"/>
<dbReference type="GO" id="GO:0003677">
    <property type="term" value="F:DNA binding"/>
    <property type="evidence" value="ECO:0007669"/>
    <property type="project" value="UniProtKB-KW"/>
</dbReference>
<dbReference type="PANTHER" id="PTHR33204">
    <property type="entry name" value="TRANSCRIPTIONAL REGULATOR, MARR FAMILY"/>
    <property type="match status" value="1"/>
</dbReference>
<evidence type="ECO:0000259" key="4">
    <source>
        <dbReference type="PROSITE" id="PS51118"/>
    </source>
</evidence>
<dbReference type="Gene3D" id="1.10.10.10">
    <property type="entry name" value="Winged helix-like DNA-binding domain superfamily/Winged helix DNA-binding domain"/>
    <property type="match status" value="1"/>
</dbReference>
<keyword evidence="2" id="KW-0238">DNA-binding</keyword>
<keyword evidence="3" id="KW-0804">Transcription</keyword>
<reference evidence="5 6" key="1">
    <citation type="submission" date="2020-07" db="EMBL/GenBank/DDBJ databases">
        <title>Spirosoma foliorum sp. nov., isolated from the leaves on the Nejang mountain Korea, Republic of.</title>
        <authorList>
            <person name="Ho H."/>
            <person name="Lee Y.-J."/>
            <person name="Nurcahyanto D.-A."/>
            <person name="Kim S.-G."/>
        </authorList>
    </citation>
    <scope>NUCLEOTIDE SEQUENCE [LARGE SCALE GENOMIC DNA]</scope>
    <source>
        <strain evidence="5 6">PL0136</strain>
    </source>
</reference>
<sequence>MKTNACSFNKNPHPSPSASLKAIADTIYVIGGKWRLQIIVAVSERPRRFNELQRLLTGISARVLSNELKELELIGFIVRRVDAQTTPVLINYTLADYSFSLHEVVQAMIRWGLSHQELVKHSKP</sequence>
<feature type="domain" description="HTH hxlR-type" evidence="4">
    <location>
        <begin position="15"/>
        <end position="120"/>
    </location>
</feature>
<dbReference type="InterPro" id="IPR002577">
    <property type="entry name" value="HTH_HxlR"/>
</dbReference>
<gene>
    <name evidence="5" type="ORF">H3H32_08575</name>
</gene>
<evidence type="ECO:0000256" key="2">
    <source>
        <dbReference type="ARBA" id="ARBA00023125"/>
    </source>
</evidence>
<dbReference type="PANTHER" id="PTHR33204:SF18">
    <property type="entry name" value="TRANSCRIPTIONAL REGULATORY PROTEIN"/>
    <property type="match status" value="1"/>
</dbReference>
<evidence type="ECO:0000313" key="5">
    <source>
        <dbReference type="EMBL" id="QMW04936.1"/>
    </source>
</evidence>
<dbReference type="EMBL" id="CP059732">
    <property type="protein sequence ID" value="QMW04936.1"/>
    <property type="molecule type" value="Genomic_DNA"/>
</dbReference>
<dbReference type="SUPFAM" id="SSF46785">
    <property type="entry name" value="Winged helix' DNA-binding domain"/>
    <property type="match status" value="1"/>
</dbReference>
<dbReference type="InterPro" id="IPR036388">
    <property type="entry name" value="WH-like_DNA-bd_sf"/>
</dbReference>
<protein>
    <submittedName>
        <fullName evidence="5">Helix-turn-helix transcriptional regulator</fullName>
    </submittedName>
</protein>
<evidence type="ECO:0000256" key="3">
    <source>
        <dbReference type="ARBA" id="ARBA00023163"/>
    </source>
</evidence>
<keyword evidence="1" id="KW-0805">Transcription regulation</keyword>
<dbReference type="KEGG" id="sfol:H3H32_08575"/>
<dbReference type="PROSITE" id="PS51118">
    <property type="entry name" value="HTH_HXLR"/>
    <property type="match status" value="1"/>
</dbReference>
<accession>A0A7G5H1E4</accession>
<evidence type="ECO:0000256" key="1">
    <source>
        <dbReference type="ARBA" id="ARBA00023015"/>
    </source>
</evidence>